<dbReference type="Proteomes" id="UP001597040">
    <property type="component" value="Unassembled WGS sequence"/>
</dbReference>
<protein>
    <submittedName>
        <fullName evidence="2">TasA family protein</fullName>
    </submittedName>
</protein>
<name>A0ABW3LQ73_9BACI</name>
<dbReference type="NCBIfam" id="TIGR04088">
    <property type="entry name" value="cognate_SipW"/>
    <property type="match status" value="1"/>
</dbReference>
<comment type="caution">
    <text evidence="2">The sequence shown here is derived from an EMBL/GenBank/DDBJ whole genome shotgun (WGS) entry which is preliminary data.</text>
</comment>
<sequence>MSIKKKLGMGIATAVLGIGLIGGGTYAYFSDTAQANGSFVAGTLDLKANPSTIINLENLKPGDWMNRSFKLENGGTLDIGKILLETSYTVNDLHEDNGDDFGKHINVTFFRGENHSLLGILSAEQEVFQTTLNELQSMTLDSVINDMEGISGLKAGDSVEFFVQFEFVENNKDQNQFQGDSVKLEWTFEGHQTNGERR</sequence>
<dbReference type="InterPro" id="IPR023076">
    <property type="entry name" value="HMG_CoA_Rdtase_CS"/>
</dbReference>
<evidence type="ECO:0000313" key="3">
    <source>
        <dbReference type="Proteomes" id="UP001597040"/>
    </source>
</evidence>
<dbReference type="EMBL" id="JBHTKJ010000052">
    <property type="protein sequence ID" value="MFD1039943.1"/>
    <property type="molecule type" value="Genomic_DNA"/>
</dbReference>
<gene>
    <name evidence="2" type="ORF">ACFQ3N_16345</name>
</gene>
<dbReference type="Pfam" id="PF12389">
    <property type="entry name" value="Peptidase_M73"/>
    <property type="match status" value="1"/>
</dbReference>
<accession>A0ABW3LQ73</accession>
<proteinExistence type="predicted"/>
<keyword evidence="3" id="KW-1185">Reference proteome</keyword>
<evidence type="ECO:0000313" key="2">
    <source>
        <dbReference type="EMBL" id="MFD1039943.1"/>
    </source>
</evidence>
<dbReference type="RefSeq" id="WP_390363597.1">
    <property type="nucleotide sequence ID" value="NZ_JBHTKJ010000052.1"/>
</dbReference>
<dbReference type="InterPro" id="IPR022121">
    <property type="entry name" value="Peptidase_M73_camelysin"/>
</dbReference>
<keyword evidence="1" id="KW-1133">Transmembrane helix</keyword>
<reference evidence="3" key="1">
    <citation type="journal article" date="2019" name="Int. J. Syst. Evol. Microbiol.">
        <title>The Global Catalogue of Microorganisms (GCM) 10K type strain sequencing project: providing services to taxonomists for standard genome sequencing and annotation.</title>
        <authorList>
            <consortium name="The Broad Institute Genomics Platform"/>
            <consortium name="The Broad Institute Genome Sequencing Center for Infectious Disease"/>
            <person name="Wu L."/>
            <person name="Ma J."/>
        </authorList>
    </citation>
    <scope>NUCLEOTIDE SEQUENCE [LARGE SCALE GENOMIC DNA]</scope>
    <source>
        <strain evidence="3">CCUG 56754</strain>
    </source>
</reference>
<keyword evidence="1" id="KW-0472">Membrane</keyword>
<organism evidence="2 3">
    <name type="scientific">Virgibacillus byunsanensis</name>
    <dbReference type="NCBI Taxonomy" id="570945"/>
    <lineage>
        <taxon>Bacteria</taxon>
        <taxon>Bacillati</taxon>
        <taxon>Bacillota</taxon>
        <taxon>Bacilli</taxon>
        <taxon>Bacillales</taxon>
        <taxon>Bacillaceae</taxon>
        <taxon>Virgibacillus</taxon>
    </lineage>
</organism>
<evidence type="ECO:0000256" key="1">
    <source>
        <dbReference type="SAM" id="Phobius"/>
    </source>
</evidence>
<dbReference type="PROSITE" id="PS00318">
    <property type="entry name" value="HMG_COA_REDUCTASE_2"/>
    <property type="match status" value="1"/>
</dbReference>
<keyword evidence="1" id="KW-0812">Transmembrane</keyword>
<dbReference type="InterPro" id="IPR023833">
    <property type="entry name" value="Signal_pept_SipW-depend-type"/>
</dbReference>
<feature type="transmembrane region" description="Helical" evidence="1">
    <location>
        <begin position="7"/>
        <end position="29"/>
    </location>
</feature>